<dbReference type="Proteomes" id="UP000625568">
    <property type="component" value="Chromosome 2"/>
</dbReference>
<name>A0A892IG90_9BURK</name>
<dbReference type="AlphaFoldDB" id="A0A892IG90"/>
<sequence>MRRAVHIAFVALLAYLIGDRAVLHAQGRDASPLACEQRAEQVKDDALGRGFGPAAAGSQREAFMSGCLITGRVAQDVATAAR</sequence>
<dbReference type="EMBL" id="CP069483">
    <property type="protein sequence ID" value="QRO79850.1"/>
    <property type="molecule type" value="Genomic_DNA"/>
</dbReference>
<reference evidence="1 2" key="1">
    <citation type="submission" date="2021-02" db="EMBL/GenBank/DDBJ databases">
        <title>FDA dAtabase for Regulatory Grade micrObial Sequences (FDA-ARGOS): Supporting development and validation of Infectious Disease Dx tests.</title>
        <authorList>
            <person name="Minogue T."/>
            <person name="Wolcott M."/>
            <person name="Wasieloski L."/>
            <person name="Aguilar W."/>
            <person name="Moore D."/>
            <person name="Jaissle J."/>
            <person name="Tallon L."/>
            <person name="Sadzewicz L."/>
            <person name="Zhao X."/>
            <person name="Boylan J."/>
            <person name="Ott S."/>
            <person name="Bowen H."/>
            <person name="Vavikolanu K."/>
            <person name="Mehta A."/>
            <person name="Aluvathingal J."/>
            <person name="Nadendla S."/>
            <person name="Yan Y."/>
            <person name="Sichtig H."/>
        </authorList>
    </citation>
    <scope>NUCLEOTIDE SEQUENCE [LARGE SCALE GENOMIC DNA]</scope>
    <source>
        <strain evidence="1 2">FDAARGOS_1272</strain>
    </source>
</reference>
<evidence type="ECO:0000313" key="2">
    <source>
        <dbReference type="Proteomes" id="UP000625568"/>
    </source>
</evidence>
<gene>
    <name evidence="1" type="ORF">I6K02_25340</name>
</gene>
<accession>A0A892IG90</accession>
<protein>
    <submittedName>
        <fullName evidence="1">Adhesin</fullName>
    </submittedName>
</protein>
<evidence type="ECO:0000313" key="1">
    <source>
        <dbReference type="EMBL" id="QRO79850.1"/>
    </source>
</evidence>
<organism evidence="1 2">
    <name type="scientific">Burkholderia dolosa</name>
    <dbReference type="NCBI Taxonomy" id="152500"/>
    <lineage>
        <taxon>Bacteria</taxon>
        <taxon>Pseudomonadati</taxon>
        <taxon>Pseudomonadota</taxon>
        <taxon>Betaproteobacteria</taxon>
        <taxon>Burkholderiales</taxon>
        <taxon>Burkholderiaceae</taxon>
        <taxon>Burkholderia</taxon>
        <taxon>Burkholderia cepacia complex</taxon>
    </lineage>
</organism>
<proteinExistence type="predicted"/>
<dbReference type="GeneID" id="93129752"/>
<keyword evidence="2" id="KW-1185">Reference proteome</keyword>
<dbReference type="RefSeq" id="WP_006766117.1">
    <property type="nucleotide sequence ID" value="NZ_CABVPR010000031.1"/>
</dbReference>